<evidence type="ECO:0000256" key="1">
    <source>
        <dbReference type="SAM" id="Phobius"/>
    </source>
</evidence>
<sequence length="111" mass="12536">MDILYSLIITIICVKGFFLFSFFFLFFSFLQSVVCFLNVNTKELSCHELPDNLCPAQMVWTADGTGVFGVAFESQPFRLGLVYCHNRVSKLFHMDLNGTFSMLSGQQSLPG</sequence>
<protein>
    <submittedName>
        <fullName evidence="2">Acylamino-acid-releasing enzyme</fullName>
    </submittedName>
</protein>
<evidence type="ECO:0000313" key="2">
    <source>
        <dbReference type="EMBL" id="MPD00907.1"/>
    </source>
</evidence>
<evidence type="ECO:0000313" key="3">
    <source>
        <dbReference type="Proteomes" id="UP000324222"/>
    </source>
</evidence>
<accession>A0A5B7K2X4</accession>
<comment type="caution">
    <text evidence="2">The sequence shown here is derived from an EMBL/GenBank/DDBJ whole genome shotgun (WGS) entry which is preliminary data.</text>
</comment>
<keyword evidence="1" id="KW-1133">Transmembrane helix</keyword>
<keyword evidence="1" id="KW-0472">Membrane</keyword>
<dbReference type="Proteomes" id="UP000324222">
    <property type="component" value="Unassembled WGS sequence"/>
</dbReference>
<proteinExistence type="predicted"/>
<dbReference type="AlphaFoldDB" id="A0A5B7K2X4"/>
<keyword evidence="3" id="KW-1185">Reference proteome</keyword>
<name>A0A5B7K2X4_PORTR</name>
<dbReference type="OrthoDB" id="416344at2759"/>
<gene>
    <name evidence="2" type="primary">Apeh_0</name>
    <name evidence="2" type="ORF">E2C01_096412</name>
</gene>
<dbReference type="EMBL" id="VSRR010124895">
    <property type="protein sequence ID" value="MPD00907.1"/>
    <property type="molecule type" value="Genomic_DNA"/>
</dbReference>
<keyword evidence="1" id="KW-0812">Transmembrane</keyword>
<organism evidence="2 3">
    <name type="scientific">Portunus trituberculatus</name>
    <name type="common">Swimming crab</name>
    <name type="synonym">Neptunus trituberculatus</name>
    <dbReference type="NCBI Taxonomy" id="210409"/>
    <lineage>
        <taxon>Eukaryota</taxon>
        <taxon>Metazoa</taxon>
        <taxon>Ecdysozoa</taxon>
        <taxon>Arthropoda</taxon>
        <taxon>Crustacea</taxon>
        <taxon>Multicrustacea</taxon>
        <taxon>Malacostraca</taxon>
        <taxon>Eumalacostraca</taxon>
        <taxon>Eucarida</taxon>
        <taxon>Decapoda</taxon>
        <taxon>Pleocyemata</taxon>
        <taxon>Brachyura</taxon>
        <taxon>Eubrachyura</taxon>
        <taxon>Portunoidea</taxon>
        <taxon>Portunidae</taxon>
        <taxon>Portuninae</taxon>
        <taxon>Portunus</taxon>
    </lineage>
</organism>
<reference evidence="2 3" key="1">
    <citation type="submission" date="2019-05" db="EMBL/GenBank/DDBJ databases">
        <title>Another draft genome of Portunus trituberculatus and its Hox gene families provides insights of decapod evolution.</title>
        <authorList>
            <person name="Jeong J.-H."/>
            <person name="Song I."/>
            <person name="Kim S."/>
            <person name="Choi T."/>
            <person name="Kim D."/>
            <person name="Ryu S."/>
            <person name="Kim W."/>
        </authorList>
    </citation>
    <scope>NUCLEOTIDE SEQUENCE [LARGE SCALE GENOMIC DNA]</scope>
    <source>
        <tissue evidence="2">Muscle</tissue>
    </source>
</reference>
<feature type="transmembrane region" description="Helical" evidence="1">
    <location>
        <begin position="7"/>
        <end position="30"/>
    </location>
</feature>